<dbReference type="InterPro" id="IPR020846">
    <property type="entry name" value="MFS_dom"/>
</dbReference>
<dbReference type="InterPro" id="IPR036259">
    <property type="entry name" value="MFS_trans_sf"/>
</dbReference>
<evidence type="ECO:0000313" key="9">
    <source>
        <dbReference type="Proteomes" id="UP000254259"/>
    </source>
</evidence>
<keyword evidence="5 6" id="KW-0472">Membrane</keyword>
<keyword evidence="3 6" id="KW-0812">Transmembrane</keyword>
<dbReference type="GO" id="GO:0022857">
    <property type="term" value="F:transmembrane transporter activity"/>
    <property type="evidence" value="ECO:0007669"/>
    <property type="project" value="InterPro"/>
</dbReference>
<evidence type="ECO:0000256" key="3">
    <source>
        <dbReference type="ARBA" id="ARBA00022692"/>
    </source>
</evidence>
<protein>
    <submittedName>
        <fullName evidence="8">MFS transporter</fullName>
    </submittedName>
</protein>
<dbReference type="Proteomes" id="UP000254259">
    <property type="component" value="Chromosome CBM2636"/>
</dbReference>
<dbReference type="RefSeq" id="WP_115710395.1">
    <property type="nucleotide sequence ID" value="NZ_LT984813.1"/>
</dbReference>
<feature type="transmembrane region" description="Helical" evidence="6">
    <location>
        <begin position="352"/>
        <end position="381"/>
    </location>
</feature>
<dbReference type="Gene3D" id="1.20.1250.20">
    <property type="entry name" value="MFS general substrate transporter like domains"/>
    <property type="match status" value="1"/>
</dbReference>
<feature type="transmembrane region" description="Helical" evidence="6">
    <location>
        <begin position="100"/>
        <end position="123"/>
    </location>
</feature>
<sequence>MTLTHAAVPPITWLIALTVCNHVAFNASRVVVSLFAISLKASTVTLGVLMSLYALLPMLLAIRAGKRIDQIGPRKPMMAGSLMVVAGTLLPALWHELDALYLSCALIGVGFMLVQVAMQLLIGQVSTDATRLRNYTWHALGLSVSGTLGPVAMGYVIEHAGFRPAFAVLVVVALAGQAGLQWVRPRLPARGGNAGRIAIADGTRHSTLDLLQHPELRAVFVASAVLSAAWDLHAFLIPIQGSRIGLSPSSIGWVLGAFAIATFAIRVAMPAVSRRLSEWKIIRAALLVGALAYLAYPFVAHFWLMCALAFVLGLALGSAQPNVMNILHAASPHGRAGEALGLRSAVLNTSQVVWPLTFGVVGTALGMLPIFLSMAGAMGAAGYYSRRQGRKALAPPAQPTAGG</sequence>
<evidence type="ECO:0000256" key="5">
    <source>
        <dbReference type="ARBA" id="ARBA00023136"/>
    </source>
</evidence>
<comment type="subcellular location">
    <subcellularLocation>
        <location evidence="1">Cell membrane</location>
        <topology evidence="1">Multi-pass membrane protein</topology>
    </subcellularLocation>
</comment>
<evidence type="ECO:0000256" key="4">
    <source>
        <dbReference type="ARBA" id="ARBA00022989"/>
    </source>
</evidence>
<dbReference type="AlphaFoldDB" id="A0A9Q7XP69"/>
<keyword evidence="2" id="KW-1003">Cell membrane</keyword>
<dbReference type="EMBL" id="LT984813">
    <property type="protein sequence ID" value="SPD65405.1"/>
    <property type="molecule type" value="Genomic_DNA"/>
</dbReference>
<feature type="transmembrane region" description="Helical" evidence="6">
    <location>
        <begin position="163"/>
        <end position="183"/>
    </location>
</feature>
<feature type="transmembrane region" description="Helical" evidence="6">
    <location>
        <begin position="31"/>
        <end position="56"/>
    </location>
</feature>
<feature type="transmembrane region" description="Helical" evidence="6">
    <location>
        <begin position="284"/>
        <end position="317"/>
    </location>
</feature>
<keyword evidence="4 6" id="KW-1133">Transmembrane helix</keyword>
<feature type="transmembrane region" description="Helical" evidence="6">
    <location>
        <begin position="135"/>
        <end position="157"/>
    </location>
</feature>
<dbReference type="GO" id="GO:0005886">
    <property type="term" value="C:plasma membrane"/>
    <property type="evidence" value="ECO:0007669"/>
    <property type="project" value="UniProtKB-SubCell"/>
</dbReference>
<dbReference type="InterPro" id="IPR011701">
    <property type="entry name" value="MFS"/>
</dbReference>
<feature type="transmembrane region" description="Helical" evidence="6">
    <location>
        <begin position="7"/>
        <end position="25"/>
    </location>
</feature>
<reference evidence="8 9" key="1">
    <citation type="submission" date="2018-01" db="EMBL/GenBank/DDBJ databases">
        <authorList>
            <person name="Clerissi C."/>
        </authorList>
    </citation>
    <scope>NUCLEOTIDE SEQUENCE [LARGE SCALE GENOMIC DNA]</scope>
    <source>
        <strain evidence="8">Cupriavidus taiwanensis SWF 66322</strain>
    </source>
</reference>
<feature type="domain" description="Major facilitator superfamily (MFS) profile" evidence="7">
    <location>
        <begin position="1"/>
        <end position="391"/>
    </location>
</feature>
<organism evidence="8 9">
    <name type="scientific">Cupriavidus taiwanensis</name>
    <dbReference type="NCBI Taxonomy" id="164546"/>
    <lineage>
        <taxon>Bacteria</taxon>
        <taxon>Pseudomonadati</taxon>
        <taxon>Pseudomonadota</taxon>
        <taxon>Betaproteobacteria</taxon>
        <taxon>Burkholderiales</taxon>
        <taxon>Burkholderiaceae</taxon>
        <taxon>Cupriavidus</taxon>
    </lineage>
</organism>
<accession>A0A9Q7XP69</accession>
<evidence type="ECO:0000256" key="2">
    <source>
        <dbReference type="ARBA" id="ARBA00022475"/>
    </source>
</evidence>
<proteinExistence type="predicted"/>
<dbReference type="PROSITE" id="PS50850">
    <property type="entry name" value="MFS"/>
    <property type="match status" value="1"/>
</dbReference>
<evidence type="ECO:0000256" key="6">
    <source>
        <dbReference type="SAM" id="Phobius"/>
    </source>
</evidence>
<feature type="transmembrane region" description="Helical" evidence="6">
    <location>
        <begin position="77"/>
        <end position="94"/>
    </location>
</feature>
<dbReference type="PANTHER" id="PTHR43124">
    <property type="entry name" value="PURINE EFFLUX PUMP PBUE"/>
    <property type="match status" value="1"/>
</dbReference>
<evidence type="ECO:0000259" key="7">
    <source>
        <dbReference type="PROSITE" id="PS50850"/>
    </source>
</evidence>
<feature type="transmembrane region" description="Helical" evidence="6">
    <location>
        <begin position="218"/>
        <end position="239"/>
    </location>
</feature>
<dbReference type="SUPFAM" id="SSF103473">
    <property type="entry name" value="MFS general substrate transporter"/>
    <property type="match status" value="1"/>
</dbReference>
<name>A0A9Q7XP69_9BURK</name>
<dbReference type="InterPro" id="IPR050189">
    <property type="entry name" value="MFS_Efflux_Transporters"/>
</dbReference>
<gene>
    <name evidence="8" type="ORF">CBM2636_12428</name>
</gene>
<evidence type="ECO:0000256" key="1">
    <source>
        <dbReference type="ARBA" id="ARBA00004651"/>
    </source>
</evidence>
<dbReference type="Pfam" id="PF07690">
    <property type="entry name" value="MFS_1"/>
    <property type="match status" value="1"/>
</dbReference>
<feature type="transmembrane region" description="Helical" evidence="6">
    <location>
        <begin position="251"/>
        <end position="272"/>
    </location>
</feature>
<evidence type="ECO:0000313" key="8">
    <source>
        <dbReference type="EMBL" id="SPD65405.1"/>
    </source>
</evidence>
<dbReference type="PANTHER" id="PTHR43124:SF3">
    <property type="entry name" value="CHLORAMPHENICOL EFFLUX PUMP RV0191"/>
    <property type="match status" value="1"/>
</dbReference>